<dbReference type="SUPFAM" id="SSF52540">
    <property type="entry name" value="P-loop containing nucleoside triphosphate hydrolases"/>
    <property type="match status" value="2"/>
</dbReference>
<feature type="region of interest" description="Disordered" evidence="4">
    <location>
        <begin position="1576"/>
        <end position="1597"/>
    </location>
</feature>
<dbReference type="InterPro" id="IPR002052">
    <property type="entry name" value="DNA_methylase_N6_adenine_CS"/>
</dbReference>
<dbReference type="InterPro" id="IPR029063">
    <property type="entry name" value="SAM-dependent_MTases_sf"/>
</dbReference>
<dbReference type="PANTHER" id="PTHR41313:SF1">
    <property type="entry name" value="DNA METHYLASE ADENINE-SPECIFIC DOMAIN-CONTAINING PROTEIN"/>
    <property type="match status" value="1"/>
</dbReference>
<keyword evidence="3" id="KW-0175">Coiled coil</keyword>
<dbReference type="PRINTS" id="PR00507">
    <property type="entry name" value="N12N6MTFRASE"/>
</dbReference>
<gene>
    <name evidence="6" type="ORF">LP092_08790</name>
</gene>
<name>A0ABY6M321_MORBO</name>
<feature type="compositionally biased region" description="Polar residues" evidence="4">
    <location>
        <begin position="394"/>
        <end position="421"/>
    </location>
</feature>
<evidence type="ECO:0000256" key="1">
    <source>
        <dbReference type="ARBA" id="ARBA00022603"/>
    </source>
</evidence>
<evidence type="ECO:0000256" key="3">
    <source>
        <dbReference type="SAM" id="Coils"/>
    </source>
</evidence>
<dbReference type="PROSITE" id="PS00092">
    <property type="entry name" value="N6_MTASE"/>
    <property type="match status" value="1"/>
</dbReference>
<feature type="compositionally biased region" description="Low complexity" evidence="4">
    <location>
        <begin position="307"/>
        <end position="318"/>
    </location>
</feature>
<dbReference type="Gene3D" id="3.40.50.300">
    <property type="entry name" value="P-loop containing nucleotide triphosphate hydrolases"/>
    <property type="match status" value="2"/>
</dbReference>
<feature type="region of interest" description="Disordered" evidence="4">
    <location>
        <begin position="1233"/>
        <end position="1256"/>
    </location>
</feature>
<feature type="compositionally biased region" description="Low complexity" evidence="4">
    <location>
        <begin position="334"/>
        <end position="353"/>
    </location>
</feature>
<evidence type="ECO:0000313" key="7">
    <source>
        <dbReference type="Proteomes" id="UP001163632"/>
    </source>
</evidence>
<feature type="compositionally biased region" description="Basic and acidic residues" evidence="4">
    <location>
        <begin position="977"/>
        <end position="996"/>
    </location>
</feature>
<keyword evidence="7" id="KW-1185">Reference proteome</keyword>
<dbReference type="PANTHER" id="PTHR41313">
    <property type="entry name" value="ADENINE-SPECIFIC METHYLTRANSFERASE"/>
    <property type="match status" value="1"/>
</dbReference>
<dbReference type="Pfam" id="PF18809">
    <property type="entry name" value="PBECR1"/>
    <property type="match status" value="1"/>
</dbReference>
<dbReference type="Proteomes" id="UP001163632">
    <property type="component" value="Chromosome"/>
</dbReference>
<dbReference type="SUPFAM" id="SSF53335">
    <property type="entry name" value="S-adenosyl-L-methionine-dependent methyltransferases"/>
    <property type="match status" value="1"/>
</dbReference>
<feature type="compositionally biased region" description="Polar residues" evidence="4">
    <location>
        <begin position="1368"/>
        <end position="1381"/>
    </location>
</feature>
<keyword evidence="2" id="KW-0808">Transferase</keyword>
<feature type="region of interest" description="Disordered" evidence="4">
    <location>
        <begin position="958"/>
        <end position="1030"/>
    </location>
</feature>
<dbReference type="InterPro" id="IPR014001">
    <property type="entry name" value="Helicase_ATP-bd"/>
</dbReference>
<keyword evidence="1" id="KW-0489">Methyltransferase</keyword>
<dbReference type="InterPro" id="IPR041092">
    <property type="entry name" value="PBECR1"/>
</dbReference>
<feature type="region of interest" description="Disordered" evidence="4">
    <location>
        <begin position="3154"/>
        <end position="3173"/>
    </location>
</feature>
<dbReference type="InterPro" id="IPR041398">
    <property type="entry name" value="DdrB_dom"/>
</dbReference>
<accession>A0ABY6M321</accession>
<evidence type="ECO:0000256" key="4">
    <source>
        <dbReference type="SAM" id="MobiDB-lite"/>
    </source>
</evidence>
<dbReference type="InterPro" id="IPR052933">
    <property type="entry name" value="DNA_Protect_Modify"/>
</dbReference>
<feature type="compositionally biased region" description="Polar residues" evidence="4">
    <location>
        <begin position="1578"/>
        <end position="1592"/>
    </location>
</feature>
<feature type="compositionally biased region" description="Polar residues" evidence="4">
    <location>
        <begin position="1233"/>
        <end position="1252"/>
    </location>
</feature>
<dbReference type="EMBL" id="CP087830">
    <property type="protein sequence ID" value="UZA02094.1"/>
    <property type="molecule type" value="Genomic_DNA"/>
</dbReference>
<organism evidence="6 7">
    <name type="scientific">Moraxella bovis</name>
    <dbReference type="NCBI Taxonomy" id="476"/>
    <lineage>
        <taxon>Bacteria</taxon>
        <taxon>Pseudomonadati</taxon>
        <taxon>Pseudomonadota</taxon>
        <taxon>Gammaproteobacteria</taxon>
        <taxon>Moraxellales</taxon>
        <taxon>Moraxellaceae</taxon>
        <taxon>Moraxella</taxon>
    </lineage>
</organism>
<dbReference type="Pfam" id="PF18763">
    <property type="entry name" value="ddrB-ParB"/>
    <property type="match status" value="1"/>
</dbReference>
<feature type="domain" description="Helicase ATP-binding" evidence="5">
    <location>
        <begin position="2473"/>
        <end position="2746"/>
    </location>
</feature>
<dbReference type="SMART" id="SM00487">
    <property type="entry name" value="DEXDc"/>
    <property type="match status" value="1"/>
</dbReference>
<dbReference type="Pfam" id="PF18858">
    <property type="entry name" value="LPD39"/>
    <property type="match status" value="1"/>
</dbReference>
<dbReference type="InterPro" id="IPR041301">
    <property type="entry name" value="PBECR3"/>
</dbReference>
<sequence length="5104" mass="561752">MTNQYDPKKEQERQELRELLGGNNYERSWSEAGNDLKQSLKSGGVGAVNAVLGLANLQSKGQAGKNFQERVWDTHKTQQEIQAKKSDTSKMQQRQFENAEGFGAKLGTVLKNPLMAVDATVESLPSMLAGGVMGRAVGGIAGIGSGVARGAIGEGMAMAGSAAENLRSQNKDGLLTGRDYVASVGTGVGGAGLGYAGGKLAQKLGISDVDTMVAGGVRNTIKEAKQNATKGGIGYGLAGIGKGAIAEGVFEELPQTILETGLENWAKGRSLTENMAGNAALGLVSGGMMGGVAGGASSNWRKPPTPDTDSTNNQTDSTPQPPDNGGNTPLSPDGSPISPTSPNNPNSPNSPDNGNGGVYFDMPHNENQAVGFHGNPVIDTPATGLQNPIEHTPLDTQAEQTDTTAPKTEPISQVGQTQQATPDVPQIANGQDVASEPTPQNTPLADVNPQTFANPQNFDSWLNQEEFVNQYKVQQELNAQKPSEQMGLDPNQGSLTRSAVVAVDSGATQAINPQAGVVAGATQAQEGTLARASMQSEPLSAYQTQLQERTAQQEVQAQEAKAVFANAPKLIGKQNYIQNQNERLPTQIMAVEADSLMPSVDNTTNQARDRSRTASRVQVDNIANNLDPMQLTDSTVMGHGSPTISDDGTIIAGNGRTMAIKQAYLQGKADEYRQMLMERADEYGLDKTALAGMKNPVLVKSVGNVGADKLRQLALNSNETGTMTQSAFENARADVERVANINLNQLKADERGDINTSSNRHIINEFVSQFPIEQQNAMRTSNGVLSKQGLERFENALLLSAYGDNPTTQAILESTDEEVRNAVKAIVATSPTVAKTKQGIQDGIAPNDDIASDITEALSMLAKLRREGVKPSDYLAQTNLFGDELSPTGQRLLAFMDENLRSVVKIRQLLYKYYDNLSQENLKQDDMFGKETQTKQSRLNEALQELGHDQFVQPTTATTTATAEQARPASQASQVNERPEKSVSDEQGIGRDDGRVTDGQTAKSKTKQKPKNALDANKDKRVKKAQEKADTQLRQDWGVSMIGNFETTDEFPADFSKENSDPVKEAFLKDSEDYLKIVQHLLEGQGYSLYNGKNGKPEKISVGHDEVTLIMHKERVNIYVKISVSPIFTGKYGEKKHPQNVHILYRVSKGDYSNRHSAGSNNFNQATLTAGELAQKLDELVQREIFRDKVDFTKSINDNAIKNLTNEQAQAVLDMFNGKEVDKSVFDNQAQNTATQTNKPMPTPATPQNAEQAQDDGDVVSKLGLDRALFEKLKSHHQQGGDWNEFNLFPDLKNSADKVKATAEYEKIHGKTPNKIELAKFLKEQVKQAIDNASGKTDNKILNNPLEQQNAITNRAQSSSDRILADTPSDSVGANGNSGATSSVHSKSDKSSAGRDTNQSTNGDDSERSSGVLSDGAKTGVSKRVNADFVNHRGKTDLDTLYRVANSRSDGNKSFTNVAKVNDETAQKIQALTGIDVVGFDIGIDESSIRHTLKEHGDEVSERKRGQTAIVEQDFGLVADIVNNADEIKKGDVDNTLIFEKKLGNTYVVVQELRIGKRKLSLKTMYKKGLTSVLVAPDQSQSTAETPETSGSLALDDSLAKSDNDVNIQTTAQALDNALSATNQADFALSDDMVQTGSVKDKLATNIAIIELLQTLKQENRQPTNDEKALMAKYTGFGGLSNAFPDSQGNYKKGFETLGEKLKNLLSRSEYDNARASSTSAFFTPPSVINAMWDIATRLGYNGGVVLEPSAGVGAFIGHAPKNLPQNIIGAEIDPTTHAITGYLYPHAKIFNQGYETLSVPDNSVDLAIGNPPYGGVRLNFKDKPHLSGKTIANSFMQGTLEQVKPSGLSVMVVSSSFMDSTDASTRKVMAQLGELVGAVRLPNTTFDEAGTAVVADILVFKKHDESTLQAYKDGTKTDYPSWVESGKRTSDDGTEVNFNPYFDDKIAGEFEFGTGEGGRAVYTVKETGSLDKALDKFVKSFAKVKPTRTAKEIEADINKHAQAMVDSLTLEASGESAGFIGRENGVLVQVIEQEDGNPNANRLVKRPLTPASVWSDSFMQDLDGRWYKLEDKKDANGKAVKAKDKEGKPLRINEKTKVYYDEKDISAQSKLGVKGMNVLNQALEIQGLIENQLRLEQGGASDTDIENNRKELNGAYDEFVKTFGFMNNPSNAKYISKLPKANFILALETGYKKQVVIGTGKNKEVTEPETAGKADILSKRVLVPKTQKTHADSPKDALSLSLAYTGGVDLGLMSALTNQSIDELTDALTQSGELFFDPASDSYVVKDEYLSGNIRQKLANAREHGLTNNIAELEKVLPQDVPIENISIRLGMNWLPTKIYSEFAQKLLDNPNATIDYEPLTHSFSVNGTASHTAMNEFSAGGKSPEWILDKILNSKQIRVTQTVDKKTVLLPAETQEANDMAKTIKAEFENFIYSHPEIDKIAKLYNEKHNAIVPRRFDGSHLELIGKVPDDVIKLRTHQKNAVWRGVTTNAVLYDHAVGSGKTFTGIARAMERKRLGLSKKPVLVVPNHMVEQFAQDIYRLYPSANILTAGQKDFAKAKRKRLFGQIATGDYDIIVLPHSSFEFIKLSKERQKIMLEQERDKLMDAIAATKAEQGKRENVKQLEQAKKNIETKLAKLAETKRHDDEFSFEQMGIDDITVDEAHEFKNLFFTTKMQGVKGLGSPAGSNKAMDLWLKTQYLHQTNGSVAFMTGTPISNSAAEMHAVMRYLMPNTLDDMGLDNFDAWANTYAENVAKFEATESGQLKLATRFAREWQNMGSLMSLWKSVTDSVTNDDIKKTYKEETGKEFPLPQVDGGTRKSVVVKPTAQQEQILQMILAGFAKIEAKALDKDEAGKLRLQLMDLATKNALDPRTINPSLNAGGKIGAVVDNVFDVYQKWQDDKGTQIIFLDRSTPKGKGDDKKIMEYEALLQRRENAIQAENDGELLKVNDLLDKYDENEMAELVSAKNGGFSAYDEIKKGLIAKGISADEIAFIQEAETDDEKRELFDQVNAGRVRIIIGSSQRMGAGTNIQKRLVALHHMDAPWKPSDIEQREGRIIRQGNELYAKYGHDNFKVQINAYVTEKTADAKRWDTMSAKLGTINAIRHYNGEHTLDFQEDEENSSFQEIAALATGNPLMRERVELTVQKEQLERQRLSHQKRDAGNRTKLAEAKRQAQSLPVKIKSLETAQAEYEALLPQAQAQFDKVGITIDGQWFSDRKSAGEYLDNKAKQAQDEGKKVSYVIDGESVGGLSAATQKVRESEIGKKGTTPTLITVGKQTYANANEAINDTVISQVNQHHNDVAIAKLMGFDVRSYDMGKNTLLAVETADGYELTNTTLDHHATREKVENAFARLANNLQKNMGNALSNAQNQLKVANDTISQLEGKTGQAFAGEQELKDISERLNEVQALLSDDDSENAFADDEKFDDLLELLDSRAIGGKTGKAFVPKANYDISTFDDSDDVGETDFADIDEVDYDELTPSQQKAVDALNTLPDSDPNKATLLQEVYALDRSDSDTAKQERSKIAKKATTYELVARKTSEVANELKALGYTVKTSKITPTDDGYTANITASKDGRKLDIRVHRMMNERRANDPTKNGFFVNDDGVAYSFSINEPSIAQGIDTYHEYKTDGNYGTNNRPQLTYTDGTDWQQKMRPEIARLMDDDPRLDGFVAMANNEKLAGSYKNEILLALTAYADKQAVRGNALYPHNVGIDGTVNHSERKERQLKQDKPYFGDDRPTFVLTTDKGKAKDWQERMAGQLARLFDDDPRLAEFTEKAGTASPLKQAMVLNELKDHASRQAEQGNALFAFEVIERQNERYHGGEFKFSKQGSRYGTTADEVLDALNKRFGKDTVNALLKNGSLDIISLKEAKKKFGNIPDNADGFYVNGTAYLIHDNIHPDMIIPTFLHELGGHGGLQTLMSDTAYQGFMREFDNLVASGDKLAVKAKALADKHSKNKAEAQSEYLPYLITLASRQKENQGKLKSLINRMMMAIRTFVRQKLGVSLPVTPDEIVLVAEKAVRERANDKIDSRIHEQMQFSKSALKSVSANIKRGKEAITKAITEKTSVHRAMYRNDIGWIDFIWGDTGKIRPNGKTRGAMGLSHIFDSRTRKDGMSYADVVDMFLNETVETIAKGQEYDRFEQGGATKLKILYNKHLVTLVKSKGSNAWMLTAFEIFDDETGKGYGKTSPTHNQSYSARTDVGASNNENIISNDNTLDNLDIQFSRMADFWENNTDKAKETVEKLGKVASDFIANPKSFVKQGASNAKADHLGKFLQLLGRRQLTDLYGKKLQGLKEYNDRVAQMDADSNETSFRADQLVNKWAKVKDSEQLAELMHDVTLTGIDPTAPIKGAKNAKHAQLKARYDRLSDMAKEVFNQAKDDYQTHYENLHRAMVERIQRNDKLSDERKAKLIDELDKELQASKKAFFPLTRFGDYVVVMRDTDGNVVNVARAETKGQADEVRRQLIKDNPNHKVGQVTLGRDVDVRRLGGIKGLASEFLADDLGLDDKLHQDYLNALLDRGFATNNVMIKNTAGFSQNARRAYAHHMSRGSHHIAKLRHTDRLKADLERMQAYIDNQDDDVIELQRVMDELNKRHALLLNPPTHPVSSLATAVGFMWYMGLSPASALVNLSQTLLVAMPMMSAKYGFAKSNKMLGEISALLAKNKNDLSNALTGNEKKAFDEAVRRGVIDMTQAHDLAGVANGENSAVMETIKPVMKVASFMFHHAEKFNRQVTFVASYRLAVQKGLTSEQAMEEAIKITYDGHFDYASSNRPRFMQGNWQRVLFLFKQYGQNMVYTLARNTYLSFKGETPQERAEARKIMAGILAGHAMSAGVLGLPLVTTLLAIASALGGDDDEPWDAEVALRNQLANLLTDDVAEVIAKGMPRAVGADLSSRVGLDSLILPRLQDGLEGQRLGENLIVGLAGPVMNIPVSMTKGMGQIGQGQTLQGVENMIPKALRDPLKAYRYATQGNVDKSGIEIVERENVGISDIAQQAIGFRSGKFAKAQEVKSAIYQADKELTGIRKSLVDSYARAYRDGDTKRADEIWERIKRFNEKNPSVRITKPALMKSIRERNRRIENAKDGIYLSKNREYLRDYGAFGVD</sequence>
<proteinExistence type="predicted"/>
<dbReference type="NCBIfam" id="NF032893">
    <property type="entry name" value="tail-700"/>
    <property type="match status" value="1"/>
</dbReference>
<dbReference type="Gene3D" id="3.40.50.150">
    <property type="entry name" value="Vaccinia Virus protein VP39"/>
    <property type="match status" value="1"/>
</dbReference>
<dbReference type="Pfam" id="PF18812">
    <property type="entry name" value="PBECR3"/>
    <property type="match status" value="1"/>
</dbReference>
<feature type="region of interest" description="Disordered" evidence="4">
    <location>
        <begin position="294"/>
        <end position="422"/>
    </location>
</feature>
<feature type="compositionally biased region" description="Basic and acidic residues" evidence="4">
    <location>
        <begin position="1016"/>
        <end position="1030"/>
    </location>
</feature>
<feature type="compositionally biased region" description="Polar residues" evidence="4">
    <location>
        <begin position="1394"/>
        <end position="1403"/>
    </location>
</feature>
<dbReference type="InterPro" id="IPR041639">
    <property type="entry name" value="LPD39"/>
</dbReference>
<feature type="region of interest" description="Disordered" evidence="4">
    <location>
        <begin position="1354"/>
        <end position="1418"/>
    </location>
</feature>
<reference evidence="6" key="1">
    <citation type="journal article" date="2022" name="BMC Microbiol.">
        <title>Whole genome sequencing of Moraxella bovis strains from North America reveals two genotypes with different genetic determinants.</title>
        <authorList>
            <person name="Wynn E.L."/>
            <person name="Hille M.M."/>
            <person name="Loy J.D."/>
            <person name="Schuller G."/>
            <person name="Kuhn K.L."/>
            <person name="Dickey A.M."/>
            <person name="Bono J.L."/>
            <person name="Clawson M.L."/>
        </authorList>
    </citation>
    <scope>NUCLEOTIDE SEQUENCE</scope>
    <source>
        <strain evidence="6">SAM102599</strain>
    </source>
</reference>
<feature type="coiled-coil region" evidence="3">
    <location>
        <begin position="2595"/>
        <end position="2645"/>
    </location>
</feature>
<dbReference type="RefSeq" id="WP_264690312.1">
    <property type="nucleotide sequence ID" value="NZ_CP087814.1"/>
</dbReference>
<dbReference type="InterPro" id="IPR027417">
    <property type="entry name" value="P-loop_NTPase"/>
</dbReference>
<protein>
    <submittedName>
        <fullName evidence="6">PLxRFG domain-containing protein</fullName>
    </submittedName>
</protein>
<evidence type="ECO:0000259" key="5">
    <source>
        <dbReference type="SMART" id="SM00487"/>
    </source>
</evidence>
<evidence type="ECO:0000313" key="6">
    <source>
        <dbReference type="EMBL" id="UZA02094.1"/>
    </source>
</evidence>
<evidence type="ECO:0000256" key="2">
    <source>
        <dbReference type="ARBA" id="ARBA00022679"/>
    </source>
</evidence>